<keyword evidence="2" id="KW-1185">Reference proteome</keyword>
<sequence length="234" mass="25296">MFNKKLTVAIAGVALLVTGCSNSNSGKDSAKPFSAQTTKSTQAFKQEITGNSDKGSKVYYQVASNKQKSVTVKNQKYTIKLPIATKNQTVKVSQSKSLKKPITVNVKKPTVIASGKTFANNFNASGKVKGKMASQFPKLSQPLSILFSPTTTYKLLTDGSNIYRMQLSIADVKSNEVKPNVAALASGLKVKNADLTKLVNQAKNKPNKKQTKSLNKLQITALVKNKKLTLDIVK</sequence>
<proteinExistence type="predicted"/>
<name>A0ABY4P8R2_9LACO</name>
<evidence type="ECO:0008006" key="3">
    <source>
        <dbReference type="Google" id="ProtNLM"/>
    </source>
</evidence>
<dbReference type="RefSeq" id="WP_249514184.1">
    <property type="nucleotide sequence ID" value="NZ_CP093366.1"/>
</dbReference>
<evidence type="ECO:0000313" key="2">
    <source>
        <dbReference type="Proteomes" id="UP000831495"/>
    </source>
</evidence>
<dbReference type="EMBL" id="CP093366">
    <property type="protein sequence ID" value="UQS81916.1"/>
    <property type="molecule type" value="Genomic_DNA"/>
</dbReference>
<dbReference type="PROSITE" id="PS51257">
    <property type="entry name" value="PROKAR_LIPOPROTEIN"/>
    <property type="match status" value="1"/>
</dbReference>
<protein>
    <recommendedName>
        <fullName evidence="3">Lipoprotein</fullName>
    </recommendedName>
</protein>
<gene>
    <name evidence="1" type="ORF">MOO45_06920</name>
</gene>
<organism evidence="1 2">
    <name type="scientific">Bombilactobacillus folatiphilus</name>
    <dbReference type="NCBI Taxonomy" id="2923362"/>
    <lineage>
        <taxon>Bacteria</taxon>
        <taxon>Bacillati</taxon>
        <taxon>Bacillota</taxon>
        <taxon>Bacilli</taxon>
        <taxon>Lactobacillales</taxon>
        <taxon>Lactobacillaceae</taxon>
        <taxon>Bombilactobacillus</taxon>
    </lineage>
</organism>
<accession>A0ABY4P8R2</accession>
<evidence type="ECO:0000313" key="1">
    <source>
        <dbReference type="EMBL" id="UQS81916.1"/>
    </source>
</evidence>
<reference evidence="1" key="1">
    <citation type="journal article" date="2022" name="Int. J. Syst. Evol. Microbiol.">
        <title>Apilactobacillus apisilvae sp. nov., Nicolia spurrieriana gen. nov. sp. nov., Bombilactobacillus folatiphilus sp. nov. and Bombilactobacillus thymidiniphilus sp. nov., four new lactic acid bacterial isolates from stingless bees Tetragonula carbonaria and Austroplebeia australis.</title>
        <authorList>
            <person name="Oliphant S.A."/>
            <person name="Watson-Haigh N.S."/>
            <person name="Sumby K.M."/>
            <person name="Gardner J."/>
            <person name="Groom S."/>
            <person name="Jiranek V."/>
        </authorList>
    </citation>
    <scope>NUCLEOTIDE SEQUENCE</scope>
    <source>
        <strain evidence="1">SG4_D2</strain>
    </source>
</reference>
<dbReference type="Proteomes" id="UP000831495">
    <property type="component" value="Chromosome"/>
</dbReference>